<dbReference type="Pfam" id="PF03544">
    <property type="entry name" value="TonB_C"/>
    <property type="match status" value="1"/>
</dbReference>
<dbReference type="PROSITE" id="PS52015">
    <property type="entry name" value="TONB_CTD"/>
    <property type="match status" value="1"/>
</dbReference>
<dbReference type="PANTHER" id="PTHR34978">
    <property type="entry name" value="POSSIBLE SENSOR-TRANSDUCER PROTEIN BLAR"/>
    <property type="match status" value="1"/>
</dbReference>
<keyword evidence="5" id="KW-0653">Protein transport</keyword>
<accession>A3QHB3</accession>
<dbReference type="GO" id="GO:0030288">
    <property type="term" value="C:outer membrane-bounded periplasmic space"/>
    <property type="evidence" value="ECO:0007669"/>
    <property type="project" value="InterPro"/>
</dbReference>
<feature type="transmembrane region" description="Helical" evidence="5">
    <location>
        <begin position="197"/>
        <end position="216"/>
    </location>
</feature>
<evidence type="ECO:0000313" key="8">
    <source>
        <dbReference type="Proteomes" id="UP000001558"/>
    </source>
</evidence>
<feature type="transmembrane region" description="Helical" evidence="5">
    <location>
        <begin position="86"/>
        <end position="107"/>
    </location>
</feature>
<dbReference type="eggNOG" id="COG0810">
    <property type="taxonomic scope" value="Bacteria"/>
</dbReference>
<dbReference type="PRINTS" id="PR01374">
    <property type="entry name" value="TONBPROTEIN"/>
</dbReference>
<sequence length="417" mass="45792" precursor="true">MISLIVNLMLPLTLLCAVILLLHRPLLARLGAHNTYMLWASVPLLLAGTLLGLLVPARLASPSLEQLQHYRVLAGELLSQGDNPTLNLILASIWLLGSLTLLGALLYQATQLKRLSNRAEALELPQALSQGPLSLTGRETSLVIKCHPEIDSPMLAGLFKPVILVPTGFTQLAPSQQAAVLSHELKHLTRHDIAANLFGYLLATLFWFNPVCWLAYRRFRDDQELACDAEVITHMDKQQRIAYSQTLLAYSQQAHLGMLHTHYGNKTILKERIMQMKKTHTKRPLAILGLALTLGLSGALINQSAIAGDKHNDEHHDKAKAPSPVMRIEPAYPAEAAKQSVEGYVQLAFDIDKQGKVSNVSVIESSPAGVFDVEAVKALSQWRYEASPEGVSQAKVQLDFMMSAPKAEIERVRVTAG</sequence>
<dbReference type="Pfam" id="PF05569">
    <property type="entry name" value="Peptidase_M56"/>
    <property type="match status" value="1"/>
</dbReference>
<name>A3QHB3_SHELP</name>
<dbReference type="InterPro" id="IPR037682">
    <property type="entry name" value="TonB_C"/>
</dbReference>
<organism evidence="7 8">
    <name type="scientific">Shewanella loihica (strain ATCC BAA-1088 / PV-4)</name>
    <dbReference type="NCBI Taxonomy" id="323850"/>
    <lineage>
        <taxon>Bacteria</taxon>
        <taxon>Pseudomonadati</taxon>
        <taxon>Pseudomonadota</taxon>
        <taxon>Gammaproteobacteria</taxon>
        <taxon>Alteromonadales</taxon>
        <taxon>Shewanellaceae</taxon>
        <taxon>Shewanella</taxon>
    </lineage>
</organism>
<feature type="domain" description="TonB C-terminal" evidence="6">
    <location>
        <begin position="317"/>
        <end position="409"/>
    </location>
</feature>
<keyword evidence="3 5" id="KW-1133">Transmembrane helix</keyword>
<dbReference type="Proteomes" id="UP000001558">
    <property type="component" value="Chromosome"/>
</dbReference>
<dbReference type="Gene3D" id="3.30.2420.10">
    <property type="entry name" value="TonB"/>
    <property type="match status" value="1"/>
</dbReference>
<keyword evidence="5" id="KW-0735">Signal-anchor</keyword>
<comment type="subcellular location">
    <subcellularLocation>
        <location evidence="5">Cell inner membrane</location>
        <topology evidence="5">Single-pass membrane protein</topology>
        <orientation evidence="5">Periplasmic side</orientation>
    </subcellularLocation>
    <subcellularLocation>
        <location evidence="1">Membrane</location>
        <topology evidence="1">Single-pass membrane protein</topology>
    </subcellularLocation>
</comment>
<proteinExistence type="inferred from homology"/>
<dbReference type="InterPro" id="IPR008756">
    <property type="entry name" value="Peptidase_M56"/>
</dbReference>
<gene>
    <name evidence="7" type="ordered locus">Shew_2995</name>
</gene>
<dbReference type="GO" id="GO:0055085">
    <property type="term" value="P:transmembrane transport"/>
    <property type="evidence" value="ECO:0007669"/>
    <property type="project" value="InterPro"/>
</dbReference>
<dbReference type="KEGG" id="slo:Shew_2995"/>
<comment type="function">
    <text evidence="5">Interacts with outer membrane receptor proteins that carry out high-affinity binding and energy dependent uptake into the periplasmic space of specific substrates. It could act to transduce energy from the cytoplasmic membrane to specific energy-requiring processes in the outer membrane, resulting in the release into the periplasm of ligands bound by these outer membrane proteins.</text>
</comment>
<reference evidence="7 8" key="1">
    <citation type="submission" date="2007-03" db="EMBL/GenBank/DDBJ databases">
        <title>Complete sequence of Shewanella loihica PV-4.</title>
        <authorList>
            <consortium name="US DOE Joint Genome Institute"/>
            <person name="Copeland A."/>
            <person name="Lucas S."/>
            <person name="Lapidus A."/>
            <person name="Barry K."/>
            <person name="Detter J.C."/>
            <person name="Glavina del Rio T."/>
            <person name="Hammon N."/>
            <person name="Israni S."/>
            <person name="Dalin E."/>
            <person name="Tice H."/>
            <person name="Pitluck S."/>
            <person name="Chain P."/>
            <person name="Malfatti S."/>
            <person name="Shin M."/>
            <person name="Vergez L."/>
            <person name="Schmutz J."/>
            <person name="Larimer F."/>
            <person name="Land M."/>
            <person name="Hauser L."/>
            <person name="Kyrpides N."/>
            <person name="Mikhailova N."/>
            <person name="Romine M.F."/>
            <person name="Serres G."/>
            <person name="Fredrickson J."/>
            <person name="Tiedje J."/>
            <person name="Richardson P."/>
        </authorList>
    </citation>
    <scope>NUCLEOTIDE SEQUENCE [LARGE SCALE GENOMIC DNA]</scope>
    <source>
        <strain evidence="8">ATCC BAA-1088 / PV-4</strain>
    </source>
</reference>
<evidence type="ECO:0000259" key="6">
    <source>
        <dbReference type="PROSITE" id="PS52015"/>
    </source>
</evidence>
<dbReference type="InterPro" id="IPR052173">
    <property type="entry name" value="Beta-lactam_resp_regulator"/>
</dbReference>
<dbReference type="RefSeq" id="WP_011866792.1">
    <property type="nucleotide sequence ID" value="NC_009092.1"/>
</dbReference>
<evidence type="ECO:0000256" key="4">
    <source>
        <dbReference type="ARBA" id="ARBA00023136"/>
    </source>
</evidence>
<dbReference type="InterPro" id="IPR006260">
    <property type="entry name" value="TonB/TolA_C"/>
</dbReference>
<dbReference type="STRING" id="323850.Shew_2995"/>
<protein>
    <recommendedName>
        <fullName evidence="5">Protein TonB</fullName>
    </recommendedName>
</protein>
<dbReference type="EMBL" id="CP000606">
    <property type="protein sequence ID" value="ABO24861.1"/>
    <property type="molecule type" value="Genomic_DNA"/>
</dbReference>
<dbReference type="InterPro" id="IPR003538">
    <property type="entry name" value="TonB"/>
</dbReference>
<dbReference type="NCBIfam" id="TIGR01352">
    <property type="entry name" value="tonB_Cterm"/>
    <property type="match status" value="1"/>
</dbReference>
<dbReference type="GO" id="GO:0031992">
    <property type="term" value="F:energy transducer activity"/>
    <property type="evidence" value="ECO:0007669"/>
    <property type="project" value="InterPro"/>
</dbReference>
<comment type="caution">
    <text evidence="5">Lacks conserved residue(s) required for the propagation of feature annotation.</text>
</comment>
<evidence type="ECO:0000256" key="5">
    <source>
        <dbReference type="RuleBase" id="RU362123"/>
    </source>
</evidence>
<keyword evidence="4 5" id="KW-0472">Membrane</keyword>
<dbReference type="GO" id="GO:0005886">
    <property type="term" value="C:plasma membrane"/>
    <property type="evidence" value="ECO:0007669"/>
    <property type="project" value="UniProtKB-SubCell"/>
</dbReference>
<keyword evidence="8" id="KW-1185">Reference proteome</keyword>
<keyword evidence="5" id="KW-0813">Transport</keyword>
<dbReference type="CDD" id="cd07341">
    <property type="entry name" value="M56_BlaR1_MecR1_like"/>
    <property type="match status" value="1"/>
</dbReference>
<dbReference type="GO" id="GO:0015031">
    <property type="term" value="P:protein transport"/>
    <property type="evidence" value="ECO:0007669"/>
    <property type="project" value="UniProtKB-UniRule"/>
</dbReference>
<dbReference type="GO" id="GO:0015891">
    <property type="term" value="P:siderophore transport"/>
    <property type="evidence" value="ECO:0007669"/>
    <property type="project" value="InterPro"/>
</dbReference>
<evidence type="ECO:0000256" key="3">
    <source>
        <dbReference type="ARBA" id="ARBA00022989"/>
    </source>
</evidence>
<feature type="transmembrane region" description="Helical" evidence="5">
    <location>
        <begin position="284"/>
        <end position="301"/>
    </location>
</feature>
<keyword evidence="5" id="KW-1003">Cell membrane</keyword>
<feature type="transmembrane region" description="Helical" evidence="5">
    <location>
        <begin position="38"/>
        <end position="61"/>
    </location>
</feature>
<dbReference type="AlphaFoldDB" id="A3QHB3"/>
<dbReference type="eggNOG" id="COG4219">
    <property type="taxonomic scope" value="Bacteria"/>
</dbReference>
<dbReference type="OrthoDB" id="1628901at2"/>
<keyword evidence="2 5" id="KW-0812">Transmembrane</keyword>
<comment type="similarity">
    <text evidence="5">Belongs to the TonB family.</text>
</comment>
<evidence type="ECO:0000313" key="7">
    <source>
        <dbReference type="EMBL" id="ABO24861.1"/>
    </source>
</evidence>
<dbReference type="SUPFAM" id="SSF74653">
    <property type="entry name" value="TolA/TonB C-terminal domain"/>
    <property type="match status" value="1"/>
</dbReference>
<dbReference type="PANTHER" id="PTHR34978:SF3">
    <property type="entry name" value="SLR0241 PROTEIN"/>
    <property type="match status" value="1"/>
</dbReference>
<evidence type="ECO:0000256" key="1">
    <source>
        <dbReference type="ARBA" id="ARBA00004167"/>
    </source>
</evidence>
<keyword evidence="5" id="KW-0997">Cell inner membrane</keyword>
<evidence type="ECO:0000256" key="2">
    <source>
        <dbReference type="ARBA" id="ARBA00022692"/>
    </source>
</evidence>
<dbReference type="HOGENOM" id="CLU_055288_0_0_6"/>